<feature type="compositionally biased region" description="Basic and acidic residues" evidence="1">
    <location>
        <begin position="16"/>
        <end position="26"/>
    </location>
</feature>
<proteinExistence type="predicted"/>
<protein>
    <submittedName>
        <fullName evidence="2">Uncharacterized protein</fullName>
    </submittedName>
</protein>
<dbReference type="AlphaFoldDB" id="A0A7K1UGB9"/>
<keyword evidence="3" id="KW-1185">Reference proteome</keyword>
<name>A0A7K1UGB9_9MICC</name>
<reference evidence="2 3" key="1">
    <citation type="submission" date="2019-12" db="EMBL/GenBank/DDBJ databases">
        <title>Nesterenkonia muleiensis sp. nov., a novel actinobacterium isolated from sap of Populus euphratica.</title>
        <authorList>
            <person name="Wang R."/>
        </authorList>
    </citation>
    <scope>NUCLEOTIDE SEQUENCE [LARGE SCALE GENOMIC DNA]</scope>
    <source>
        <strain evidence="2 3">F10</strain>
    </source>
</reference>
<organism evidence="2 3">
    <name type="scientific">Nesterenkonia alkaliphila</name>
    <dbReference type="NCBI Taxonomy" id="1463631"/>
    <lineage>
        <taxon>Bacteria</taxon>
        <taxon>Bacillati</taxon>
        <taxon>Actinomycetota</taxon>
        <taxon>Actinomycetes</taxon>
        <taxon>Micrococcales</taxon>
        <taxon>Micrococcaceae</taxon>
        <taxon>Nesterenkonia</taxon>
    </lineage>
</organism>
<evidence type="ECO:0000313" key="2">
    <source>
        <dbReference type="EMBL" id="MVT25462.1"/>
    </source>
</evidence>
<dbReference type="EMBL" id="WRPM01000024">
    <property type="protein sequence ID" value="MVT25462.1"/>
    <property type="molecule type" value="Genomic_DNA"/>
</dbReference>
<sequence length="174" mass="19121">MGLWETDWDNGGFEPDADRPGGDWDIRGTSGPQANAAPIPPGGSVEAEMCLVNVPVPPVRFGTFSYEVSVGPNAGDYYLPLTVEAWTTAQTYMPWGFYVSLNQWVCRPENVEVSWDSGWEVRQLTDTLFYVSRHPGDVDSVVREGAHAPVRAYSRFLTLRPPGSGGLQLPGRDC</sequence>
<comment type="caution">
    <text evidence="2">The sequence shown here is derived from an EMBL/GenBank/DDBJ whole genome shotgun (WGS) entry which is preliminary data.</text>
</comment>
<gene>
    <name evidence="2" type="ORF">GNZ21_03635</name>
</gene>
<dbReference type="RefSeq" id="WP_157321411.1">
    <property type="nucleotide sequence ID" value="NZ_BMFX01000006.1"/>
</dbReference>
<feature type="region of interest" description="Disordered" evidence="1">
    <location>
        <begin position="1"/>
        <end position="38"/>
    </location>
</feature>
<evidence type="ECO:0000256" key="1">
    <source>
        <dbReference type="SAM" id="MobiDB-lite"/>
    </source>
</evidence>
<dbReference type="Proteomes" id="UP000460157">
    <property type="component" value="Unassembled WGS sequence"/>
</dbReference>
<accession>A0A7K1UGB9</accession>
<evidence type="ECO:0000313" key="3">
    <source>
        <dbReference type="Proteomes" id="UP000460157"/>
    </source>
</evidence>